<dbReference type="HOGENOM" id="CLU_023978_1_1_9"/>
<feature type="transmembrane region" description="Helical" evidence="4">
    <location>
        <begin position="342"/>
        <end position="360"/>
    </location>
</feature>
<feature type="transmembrane region" description="Helical" evidence="4">
    <location>
        <begin position="301"/>
        <end position="322"/>
    </location>
</feature>
<keyword evidence="4" id="KW-0812">Transmembrane</keyword>
<protein>
    <submittedName>
        <fullName evidence="5">Glycosyltransferase, group 2 family protein</fullName>
        <ecNumber evidence="5">2.4.-.-</ecNumber>
    </submittedName>
</protein>
<comment type="similarity">
    <text evidence="1">Belongs to the glycosyltransferase 2 family.</text>
</comment>
<keyword evidence="4" id="KW-1133">Transmembrane helix</keyword>
<feature type="transmembrane region" description="Helical" evidence="4">
    <location>
        <begin position="12"/>
        <end position="35"/>
    </location>
</feature>
<dbReference type="eggNOG" id="COG1215">
    <property type="taxonomic scope" value="Bacteria"/>
</dbReference>
<name>C9KKI1_9FIRM</name>
<dbReference type="CAZy" id="GT2">
    <property type="family name" value="Glycosyltransferase Family 2"/>
</dbReference>
<dbReference type="AlphaFoldDB" id="C9KKI1"/>
<dbReference type="Pfam" id="PF13641">
    <property type="entry name" value="Glyco_tranf_2_3"/>
    <property type="match status" value="1"/>
</dbReference>
<dbReference type="STRING" id="500635.MITSMUL_03680"/>
<dbReference type="Proteomes" id="UP000003671">
    <property type="component" value="Unassembled WGS sequence"/>
</dbReference>
<evidence type="ECO:0000313" key="5">
    <source>
        <dbReference type="EMBL" id="EEX69631.1"/>
    </source>
</evidence>
<dbReference type="EC" id="2.4.-.-" evidence="5"/>
<accession>C9KKI1</accession>
<reference evidence="5" key="1">
    <citation type="submission" date="2009-09" db="EMBL/GenBank/DDBJ databases">
        <authorList>
            <person name="Weinstock G."/>
            <person name="Sodergren E."/>
            <person name="Clifton S."/>
            <person name="Fulton L."/>
            <person name="Fulton B."/>
            <person name="Courtney L."/>
            <person name="Fronick C."/>
            <person name="Harrison M."/>
            <person name="Strong C."/>
            <person name="Farmer C."/>
            <person name="Delahaunty K."/>
            <person name="Markovic C."/>
            <person name="Hall O."/>
            <person name="Minx P."/>
            <person name="Tomlinson C."/>
            <person name="Mitreva M."/>
            <person name="Nelson J."/>
            <person name="Hou S."/>
            <person name="Wollam A."/>
            <person name="Pepin K.H."/>
            <person name="Johnson M."/>
            <person name="Bhonagiri V."/>
            <person name="Nash W.E."/>
            <person name="Warren W."/>
            <person name="Chinwalla A."/>
            <person name="Mardis E.R."/>
            <person name="Wilson R.K."/>
        </authorList>
    </citation>
    <scope>NUCLEOTIDE SEQUENCE [LARGE SCALE GENOMIC DNA]</scope>
    <source>
        <strain evidence="5">DSM 20544</strain>
    </source>
</reference>
<dbReference type="InterPro" id="IPR029044">
    <property type="entry name" value="Nucleotide-diphossugar_trans"/>
</dbReference>
<evidence type="ECO:0000256" key="3">
    <source>
        <dbReference type="ARBA" id="ARBA00022679"/>
    </source>
</evidence>
<dbReference type="CDD" id="cd06438">
    <property type="entry name" value="EpsO_like"/>
    <property type="match status" value="1"/>
</dbReference>
<evidence type="ECO:0000256" key="2">
    <source>
        <dbReference type="ARBA" id="ARBA00022676"/>
    </source>
</evidence>
<dbReference type="PANTHER" id="PTHR43630:SF1">
    <property type="entry name" value="POLY-BETA-1,6-N-ACETYL-D-GLUCOSAMINE SYNTHASE"/>
    <property type="match status" value="1"/>
</dbReference>
<sequence>MFLFTHPFDIIMVPMQILIFLFTLYFFVIGFCGMWRKKEVKIKTPRKTFALVVAAHNEHAVIGQLVENLKQLNYPKDMYDIYVIADNCTDNTAEIAEKAGALVHVRTHPTKKSKGYALQWMFDRLFKMDKQYDAVCVFDADNLVHPQFLMEMNNRLCKGDKVIQGYMDAKNPYDTWVSGTFAIAFWVICYISHLAKSNIGLSACLGGTGMCFASEILKKHGWQATCLTEDMEFTMKCMAEGIKTSWAHDAIIYDEKPLTFKQSWNQRRRWAQGQFDVGNRFIPKMLKAGWKHKDIRMWDECIYLMQPHFLMISTIFIVISYIQLAFPPFYTNIYNFMPSQLMTAIMLGQYILPMIILIKIRAKWKSWLYMLLYPVFIYSWIPIIFLGFIHRNEHEWSHTQHTRAMSMNDIVGNVKNTKSIEKSIKK</sequence>
<dbReference type="GO" id="GO:0016757">
    <property type="term" value="F:glycosyltransferase activity"/>
    <property type="evidence" value="ECO:0007669"/>
    <property type="project" value="UniProtKB-KW"/>
</dbReference>
<evidence type="ECO:0000313" key="6">
    <source>
        <dbReference type="Proteomes" id="UP000003671"/>
    </source>
</evidence>
<keyword evidence="2 5" id="KW-0328">Glycosyltransferase</keyword>
<feature type="transmembrane region" description="Helical" evidence="4">
    <location>
        <begin position="367"/>
        <end position="389"/>
    </location>
</feature>
<dbReference type="SUPFAM" id="SSF53448">
    <property type="entry name" value="Nucleotide-diphospho-sugar transferases"/>
    <property type="match status" value="1"/>
</dbReference>
<organism evidence="5 6">
    <name type="scientific">Mitsuokella multacida DSM 20544</name>
    <dbReference type="NCBI Taxonomy" id="500635"/>
    <lineage>
        <taxon>Bacteria</taxon>
        <taxon>Bacillati</taxon>
        <taxon>Bacillota</taxon>
        <taxon>Negativicutes</taxon>
        <taxon>Selenomonadales</taxon>
        <taxon>Selenomonadaceae</taxon>
        <taxon>Mitsuokella</taxon>
    </lineage>
</organism>
<evidence type="ECO:0000256" key="4">
    <source>
        <dbReference type="SAM" id="Phobius"/>
    </source>
</evidence>
<keyword evidence="3 5" id="KW-0808">Transferase</keyword>
<gene>
    <name evidence="5" type="ORF">MITSMUL_03680</name>
</gene>
<dbReference type="Gene3D" id="3.90.550.10">
    <property type="entry name" value="Spore Coat Polysaccharide Biosynthesis Protein SpsA, Chain A"/>
    <property type="match status" value="1"/>
</dbReference>
<keyword evidence="6" id="KW-1185">Reference proteome</keyword>
<comment type="caution">
    <text evidence="5">The sequence shown here is derived from an EMBL/GenBank/DDBJ whole genome shotgun (WGS) entry which is preliminary data.</text>
</comment>
<keyword evidence="4" id="KW-0472">Membrane</keyword>
<evidence type="ECO:0000256" key="1">
    <source>
        <dbReference type="ARBA" id="ARBA00006739"/>
    </source>
</evidence>
<dbReference type="PANTHER" id="PTHR43630">
    <property type="entry name" value="POLY-BETA-1,6-N-ACETYL-D-GLUCOSAMINE SYNTHASE"/>
    <property type="match status" value="1"/>
</dbReference>
<proteinExistence type="inferred from homology"/>
<dbReference type="EMBL" id="ABWK02000009">
    <property type="protein sequence ID" value="EEX69631.1"/>
    <property type="molecule type" value="Genomic_DNA"/>
</dbReference>
<dbReference type="PATRIC" id="fig|500635.8.peg.1065"/>